<accession>A0A4U5LRS1</accession>
<dbReference type="Proteomes" id="UP000298663">
    <property type="component" value="Unassembled WGS sequence"/>
</dbReference>
<organism evidence="1 2">
    <name type="scientific">Steinernema carpocapsae</name>
    <name type="common">Entomopathogenic nematode</name>
    <dbReference type="NCBI Taxonomy" id="34508"/>
    <lineage>
        <taxon>Eukaryota</taxon>
        <taxon>Metazoa</taxon>
        <taxon>Ecdysozoa</taxon>
        <taxon>Nematoda</taxon>
        <taxon>Chromadorea</taxon>
        <taxon>Rhabditida</taxon>
        <taxon>Tylenchina</taxon>
        <taxon>Panagrolaimomorpha</taxon>
        <taxon>Strongyloidoidea</taxon>
        <taxon>Steinernematidae</taxon>
        <taxon>Steinernema</taxon>
    </lineage>
</organism>
<name>A0A4U5LRS1_STECR</name>
<dbReference type="AlphaFoldDB" id="A0A4U5LRS1"/>
<dbReference type="EMBL" id="AZBU02000013">
    <property type="protein sequence ID" value="TKR58700.1"/>
    <property type="molecule type" value="Genomic_DNA"/>
</dbReference>
<reference evidence="1 2" key="1">
    <citation type="journal article" date="2015" name="Genome Biol.">
        <title>Comparative genomics of Steinernema reveals deeply conserved gene regulatory networks.</title>
        <authorList>
            <person name="Dillman A.R."/>
            <person name="Macchietto M."/>
            <person name="Porter C.F."/>
            <person name="Rogers A."/>
            <person name="Williams B."/>
            <person name="Antoshechkin I."/>
            <person name="Lee M.M."/>
            <person name="Goodwin Z."/>
            <person name="Lu X."/>
            <person name="Lewis E.E."/>
            <person name="Goodrich-Blair H."/>
            <person name="Stock S.P."/>
            <person name="Adams B.J."/>
            <person name="Sternberg P.W."/>
            <person name="Mortazavi A."/>
        </authorList>
    </citation>
    <scope>NUCLEOTIDE SEQUENCE [LARGE SCALE GENOMIC DNA]</scope>
    <source>
        <strain evidence="1 2">ALL</strain>
    </source>
</reference>
<sequence>MAEQLRTSLYVRTWDSKLRKNCNGEQQIMRICEMGFPFKVVSCVCKMCCNLFSGCRQNCQDNATTYERPHEAVLLHRSQQPPGLLVRPEPKKDSILPRRKLPLFEAFWPVGVLHQLYFRKR</sequence>
<keyword evidence="2" id="KW-1185">Reference proteome</keyword>
<protein>
    <submittedName>
        <fullName evidence="1">Uncharacterized protein</fullName>
    </submittedName>
</protein>
<comment type="caution">
    <text evidence="1">The sequence shown here is derived from an EMBL/GenBank/DDBJ whole genome shotgun (WGS) entry which is preliminary data.</text>
</comment>
<gene>
    <name evidence="1" type="ORF">L596_030111</name>
</gene>
<reference evidence="1 2" key="2">
    <citation type="journal article" date="2019" name="G3 (Bethesda)">
        <title>Hybrid Assembly of the Genome of the Entomopathogenic Nematode Steinernema carpocapsae Identifies the X-Chromosome.</title>
        <authorList>
            <person name="Serra L."/>
            <person name="Macchietto M."/>
            <person name="Macias-Munoz A."/>
            <person name="McGill C.J."/>
            <person name="Rodriguez I.M."/>
            <person name="Rodriguez B."/>
            <person name="Murad R."/>
            <person name="Mortazavi A."/>
        </authorList>
    </citation>
    <scope>NUCLEOTIDE SEQUENCE [LARGE SCALE GENOMIC DNA]</scope>
    <source>
        <strain evidence="1 2">ALL</strain>
    </source>
</reference>
<evidence type="ECO:0000313" key="2">
    <source>
        <dbReference type="Proteomes" id="UP000298663"/>
    </source>
</evidence>
<evidence type="ECO:0000313" key="1">
    <source>
        <dbReference type="EMBL" id="TKR58700.1"/>
    </source>
</evidence>
<proteinExistence type="predicted"/>